<dbReference type="PROSITE" id="PS00678">
    <property type="entry name" value="WD_REPEATS_1"/>
    <property type="match status" value="1"/>
</dbReference>
<dbReference type="Proteomes" id="UP000001593">
    <property type="component" value="Unassembled WGS sequence"/>
</dbReference>
<feature type="compositionally biased region" description="Polar residues" evidence="7">
    <location>
        <begin position="142"/>
        <end position="152"/>
    </location>
</feature>
<dbReference type="PANTHER" id="PTHR22852">
    <property type="entry name" value="LETHAL 2 DENTICLELESS PROTEIN RETINOIC ACID-REGULATED NUCLEAR MATRIX-ASSOCIATED PROTEIN"/>
    <property type="match status" value="1"/>
</dbReference>
<evidence type="ECO:0000313" key="8">
    <source>
        <dbReference type="EMBL" id="EDO28485.1"/>
    </source>
</evidence>
<dbReference type="GO" id="GO:0043161">
    <property type="term" value="P:proteasome-mediated ubiquitin-dependent protein catabolic process"/>
    <property type="evidence" value="ECO:0000318"/>
    <property type="project" value="GO_Central"/>
</dbReference>
<dbReference type="Pfam" id="PF00400">
    <property type="entry name" value="WD40"/>
    <property type="match status" value="3"/>
</dbReference>
<evidence type="ECO:0000256" key="6">
    <source>
        <dbReference type="PROSITE-ProRule" id="PRU00221"/>
    </source>
</evidence>
<keyword evidence="4" id="KW-0833">Ubl conjugation pathway</keyword>
<dbReference type="PROSITE" id="PS50082">
    <property type="entry name" value="WD_REPEATS_2"/>
    <property type="match status" value="2"/>
</dbReference>
<accession>A7T6C0</accession>
<evidence type="ECO:0000256" key="5">
    <source>
        <dbReference type="ARBA" id="ARBA00038344"/>
    </source>
</evidence>
<dbReference type="STRING" id="45351.A7T6C0"/>
<evidence type="ECO:0000256" key="7">
    <source>
        <dbReference type="SAM" id="MobiDB-lite"/>
    </source>
</evidence>
<reference evidence="8 9" key="1">
    <citation type="journal article" date="2007" name="Science">
        <title>Sea anemone genome reveals ancestral eumetazoan gene repertoire and genomic organization.</title>
        <authorList>
            <person name="Putnam N.H."/>
            <person name="Srivastava M."/>
            <person name="Hellsten U."/>
            <person name="Dirks B."/>
            <person name="Chapman J."/>
            <person name="Salamov A."/>
            <person name="Terry A."/>
            <person name="Shapiro H."/>
            <person name="Lindquist E."/>
            <person name="Kapitonov V.V."/>
            <person name="Jurka J."/>
            <person name="Genikhovich G."/>
            <person name="Grigoriev I.V."/>
            <person name="Lucas S.M."/>
            <person name="Steele R.E."/>
            <person name="Finnerty J.R."/>
            <person name="Technau U."/>
            <person name="Martindale M.Q."/>
            <person name="Rokhsar D.S."/>
        </authorList>
    </citation>
    <scope>NUCLEOTIDE SEQUENCE [LARGE SCALE GENOMIC DNA]</scope>
    <source>
        <strain evidence="9">CH2 X CH6</strain>
    </source>
</reference>
<dbReference type="eggNOG" id="KOG0321">
    <property type="taxonomic scope" value="Eukaryota"/>
</dbReference>
<proteinExistence type="inferred from homology"/>
<feature type="non-terminal residue" evidence="8">
    <location>
        <position position="1"/>
    </location>
</feature>
<evidence type="ECO:0000256" key="2">
    <source>
        <dbReference type="ARBA" id="ARBA00022574"/>
    </source>
</evidence>
<gene>
    <name evidence="8" type="ORF">NEMVEDRAFT_v1g2423</name>
</gene>
<feature type="repeat" description="WD" evidence="6">
    <location>
        <begin position="30"/>
        <end position="71"/>
    </location>
</feature>
<keyword evidence="9" id="KW-1185">Reference proteome</keyword>
<evidence type="ECO:0000313" key="9">
    <source>
        <dbReference type="Proteomes" id="UP000001593"/>
    </source>
</evidence>
<sequence length="175" mass="19598">KHHLAVADEDGSVRVLDTNKYGRQAIVVEWTAHSNAIFDVAWMHNEAKLVTASGDQTARLWDVTKETSLAVFKGHSCSLKSVDFRKNDQFTFATGARDGNIMVWDTRCNQRRDHYQPVNTIYSAHTQQLTTPMRARKRSRRASTPQPDSQQSVTAVVFHGDNLLISAGAMDGNLK</sequence>
<dbReference type="PRINTS" id="PR00320">
    <property type="entry name" value="GPROTEINBRPT"/>
</dbReference>
<feature type="non-terminal residue" evidence="8">
    <location>
        <position position="175"/>
    </location>
</feature>
<evidence type="ECO:0000256" key="3">
    <source>
        <dbReference type="ARBA" id="ARBA00022737"/>
    </source>
</evidence>
<comment type="pathway">
    <text evidence="1">Protein modification; protein ubiquitination.</text>
</comment>
<dbReference type="PROSITE" id="PS50294">
    <property type="entry name" value="WD_REPEATS_REGION"/>
    <property type="match status" value="2"/>
</dbReference>
<dbReference type="InterPro" id="IPR019775">
    <property type="entry name" value="WD40_repeat_CS"/>
</dbReference>
<dbReference type="InterPro" id="IPR051865">
    <property type="entry name" value="WD-repeat_CDT2_adapter"/>
</dbReference>
<dbReference type="InParanoid" id="A7T6C0"/>
<evidence type="ECO:0000256" key="1">
    <source>
        <dbReference type="ARBA" id="ARBA00004906"/>
    </source>
</evidence>
<dbReference type="GO" id="GO:0030674">
    <property type="term" value="F:protein-macromolecule adaptor activity"/>
    <property type="evidence" value="ECO:0000318"/>
    <property type="project" value="GO_Central"/>
</dbReference>
<name>A7T6C0_NEMVE</name>
<comment type="similarity">
    <text evidence="5">Belongs to the WD repeat cdt2 family.</text>
</comment>
<dbReference type="InterPro" id="IPR001680">
    <property type="entry name" value="WD40_rpt"/>
</dbReference>
<dbReference type="OMA" id="KCTSEDS"/>
<dbReference type="PhylomeDB" id="A7T6C0"/>
<dbReference type="Gene3D" id="2.130.10.10">
    <property type="entry name" value="YVTN repeat-like/Quinoprotein amine dehydrogenase"/>
    <property type="match status" value="1"/>
</dbReference>
<feature type="region of interest" description="Disordered" evidence="7">
    <location>
        <begin position="129"/>
        <end position="152"/>
    </location>
</feature>
<keyword evidence="2 6" id="KW-0853">WD repeat</keyword>
<protein>
    <submittedName>
        <fullName evidence="8">Uncharacterized protein</fullName>
    </submittedName>
</protein>
<dbReference type="InterPro" id="IPR020472">
    <property type="entry name" value="WD40_PAC1"/>
</dbReference>
<dbReference type="SUPFAM" id="SSF50978">
    <property type="entry name" value="WD40 repeat-like"/>
    <property type="match status" value="1"/>
</dbReference>
<dbReference type="HOGENOM" id="CLU_1536332_0_0_1"/>
<organism evidence="8 9">
    <name type="scientific">Nematostella vectensis</name>
    <name type="common">Starlet sea anemone</name>
    <dbReference type="NCBI Taxonomy" id="45351"/>
    <lineage>
        <taxon>Eukaryota</taxon>
        <taxon>Metazoa</taxon>
        <taxon>Cnidaria</taxon>
        <taxon>Anthozoa</taxon>
        <taxon>Hexacorallia</taxon>
        <taxon>Actiniaria</taxon>
        <taxon>Edwardsiidae</taxon>
        <taxon>Nematostella</taxon>
    </lineage>
</organism>
<keyword evidence="3" id="KW-0677">Repeat</keyword>
<dbReference type="GO" id="GO:0005634">
    <property type="term" value="C:nucleus"/>
    <property type="evidence" value="ECO:0000318"/>
    <property type="project" value="GO_Central"/>
</dbReference>
<dbReference type="InterPro" id="IPR036322">
    <property type="entry name" value="WD40_repeat_dom_sf"/>
</dbReference>
<dbReference type="SMART" id="SM00320">
    <property type="entry name" value="WD40"/>
    <property type="match status" value="2"/>
</dbReference>
<feature type="repeat" description="WD" evidence="6">
    <location>
        <begin position="72"/>
        <end position="107"/>
    </location>
</feature>
<dbReference type="AlphaFoldDB" id="A7T6C0"/>
<dbReference type="EMBL" id="DS471499">
    <property type="protein sequence ID" value="EDO28485.1"/>
    <property type="molecule type" value="Genomic_DNA"/>
</dbReference>
<dbReference type="InterPro" id="IPR015943">
    <property type="entry name" value="WD40/YVTN_repeat-like_dom_sf"/>
</dbReference>
<evidence type="ECO:0000256" key="4">
    <source>
        <dbReference type="ARBA" id="ARBA00022786"/>
    </source>
</evidence>
<dbReference type="PANTHER" id="PTHR22852:SF0">
    <property type="entry name" value="DENTICLELESS PROTEIN HOMOLOG"/>
    <property type="match status" value="1"/>
</dbReference>